<dbReference type="AlphaFoldDB" id="A0A1U7DH61"/>
<dbReference type="STRING" id="1267768.BV394_05390"/>
<reference evidence="1 2" key="1">
    <citation type="submission" date="2017-01" db="EMBL/GenBank/DDBJ databases">
        <title>Genomic analysis of Xuhuaishuia manganoxidans DY6-4.</title>
        <authorList>
            <person name="Wang X."/>
        </authorList>
    </citation>
    <scope>NUCLEOTIDE SEQUENCE [LARGE SCALE GENOMIC DNA]</scope>
    <source>
        <strain evidence="1 2">DY6-4</strain>
    </source>
</reference>
<keyword evidence="2" id="KW-1185">Reference proteome</keyword>
<gene>
    <name evidence="1" type="ORF">BV394_05390</name>
</gene>
<dbReference type="EMBL" id="CP019124">
    <property type="protein sequence ID" value="APX89218.1"/>
    <property type="molecule type" value="Genomic_DNA"/>
</dbReference>
<evidence type="ECO:0000313" key="2">
    <source>
        <dbReference type="Proteomes" id="UP000187266"/>
    </source>
</evidence>
<proteinExistence type="predicted"/>
<evidence type="ECO:0000313" key="1">
    <source>
        <dbReference type="EMBL" id="APX89218.1"/>
    </source>
</evidence>
<sequence>MPVPTLCLQARRGHAHPAVLSDGAEVMPELPLGDVIAEELGLDVPHGTLIVIGQDDPYAAWSDGEGLSYHVGELVAEVLLDVIRQGVFPLRRENDALYFMACSFHRLAGAAGFQHLGLVPAAFRTGLAATLGAYWTGVRSSRHDMSGMFLEPNFLESERLKTFLRSVDAGFSAPDVRRAPAGLMLFAHRCRSYEAWLKEVELRVSQSLASLQTGSDMHLMRAS</sequence>
<name>A0A1U7DH61_9RHOB</name>
<organism evidence="1 2">
    <name type="scientific">Brevirhabdus pacifica</name>
    <dbReference type="NCBI Taxonomy" id="1267768"/>
    <lineage>
        <taxon>Bacteria</taxon>
        <taxon>Pseudomonadati</taxon>
        <taxon>Pseudomonadota</taxon>
        <taxon>Alphaproteobacteria</taxon>
        <taxon>Rhodobacterales</taxon>
        <taxon>Paracoccaceae</taxon>
        <taxon>Brevirhabdus</taxon>
    </lineage>
</organism>
<dbReference type="Proteomes" id="UP000187266">
    <property type="component" value="Chromosome"/>
</dbReference>
<accession>A0A1U7DH61</accession>
<dbReference type="OrthoDB" id="7842549at2"/>
<protein>
    <submittedName>
        <fullName evidence="1">Uncharacterized protein</fullName>
    </submittedName>
</protein>